<dbReference type="PANTHER" id="PTHR37015:SF2">
    <property type="entry name" value="REVERSE TRANSCRIPTASE DOMAIN-CONTAINING PROTEIN"/>
    <property type="match status" value="1"/>
</dbReference>
<dbReference type="CDD" id="cd01709">
    <property type="entry name" value="RT_like_1"/>
    <property type="match status" value="1"/>
</dbReference>
<evidence type="ECO:0000256" key="4">
    <source>
        <dbReference type="SAM" id="MobiDB-lite"/>
    </source>
</evidence>
<dbReference type="PANTHER" id="PTHR37015">
    <property type="entry name" value="REVERSE TRANSCRIPTASE DOMAIN-CONTAINING PROTEIN"/>
    <property type="match status" value="1"/>
</dbReference>
<feature type="compositionally biased region" description="Low complexity" evidence="4">
    <location>
        <begin position="1031"/>
        <end position="1052"/>
    </location>
</feature>
<dbReference type="SUPFAM" id="SSF48264">
    <property type="entry name" value="Cytochrome P450"/>
    <property type="match status" value="1"/>
</dbReference>
<evidence type="ECO:0008006" key="7">
    <source>
        <dbReference type="Google" id="ProtNLM"/>
    </source>
</evidence>
<keyword evidence="3" id="KW-0408">Iron</keyword>
<dbReference type="Proteomes" id="UP000266188">
    <property type="component" value="Unassembled WGS sequence"/>
</dbReference>
<evidence type="ECO:0000256" key="3">
    <source>
        <dbReference type="ARBA" id="ARBA00023004"/>
    </source>
</evidence>
<evidence type="ECO:0000313" key="5">
    <source>
        <dbReference type="EMBL" id="RJE19119.1"/>
    </source>
</evidence>
<dbReference type="Pfam" id="PF00067">
    <property type="entry name" value="p450"/>
    <property type="match status" value="1"/>
</dbReference>
<dbReference type="PRINTS" id="PR00385">
    <property type="entry name" value="P450"/>
</dbReference>
<evidence type="ECO:0000313" key="6">
    <source>
        <dbReference type="Proteomes" id="UP000266188"/>
    </source>
</evidence>
<feature type="region of interest" description="Disordered" evidence="4">
    <location>
        <begin position="832"/>
        <end position="854"/>
    </location>
</feature>
<sequence>TLVYIIYLLYLHPLSPYPGPLLARLTNIHRFLVFLHGNHHQVEQALHAKHGPVVRIAPNWLSFSTLEDFEAIYGFNKAIEKDDFYLFGRDPSERARSIFSTKSETEHRVKKRKVLGPALGSTAKVGRYEGVVVRHVGVLVSRLRSARAMEDGKGKSVNIAPLLHRFTLDAMLDLVWGPALSSLPYTDRPTAGDLSSAFRTLGKMAWACSILPAFGWLVNTQVAGAFLRRPTYSKDGELMGIPGLMAAARGLILKYPEQVVESSQPGILKHWFEVPADDPNRMTPAEMGSEAFNLMIAGPGSTAAALTALVFQLGTKEGQVWQEKLRDQAIAGDGTISPELNAVVKETLRLHAPFPTAFPRVITPGAETVIPNTSSAALPVGTMVSANTFVLGRSGDIWGSDADQWVPERWLGNEVQRREMESKLVAFSKGARSCIGKELASLMIAKATMEIIKIGPFRSVGELRGKSFVEMQSEILTATNNAPDLRSKAQILLEGVTRLKGHPDDAFDKDDMDESITSYSVGVGDDSERSTHTNIRRFILQSQYDPSVSERCLKDSISQLEKEIRYLELRHEHASFYSDLVTEWLANLDGDASEETQSQDFQQVGRAEMHEQRAAWESYVFHDGSVDADTIRGYLDHLFGKTSLSQEALKELRENIKNFGSHFADKTAWFTVDELDWVSKSLLKADLLSKEKTTILKEFMRNKEVAQEVADVLNMRLASLDSWRWPEEGIAVEMRRQLNGKYRVYMDEDLLDALMVQFLGLKWAVAFRSVFAGFLNSRAWGSLHERIPRSERERYKCFREFQGHNSGSNLNDYRRDTYKDNYFMTQLPTSVNESAPYDEDSIADSSASSEGRPRNALDKKHSLLHMLIAESIIYRTLHGQFTAIRSDFKFFGPSLPHTTILTVLTYFGVPEYWLNFFNAFLQAPIKFTQDGSNAAVQIRQRGVPMSHALSDCFGEVVLFCMDYAVNQSTKGAFLYRLHDDFWFWGHEKTCVSAWRAMTEFTKVMGLEFNEEKTGTVQLGEIPGVSRRNQHSPSSATESGSSSDSDAMSMSDPSDAEDTQNALPAGEIRWGFLKLDSQEGRFIIDQSQVDSHITELQTQLSSCKSIFTWVQAWNSYFARFFSNNFAKPSTCFGRSHIDMAISTLSRIERSLFPDGVTAHLRDIISTRYPTIDVPEGFFYFPIELGGLELQNPYIPLLAMRENIKKTPSRLIQKAFLLDEAEYHSVKEGFDARPHVHVLRPPSLEEYMRYPESRSTHLLDAYKDLIRVPEEVNIDRTLTFHSSQLGLGLHSGERSATISGSWTSMSPYWRWVAELYYADMMRKYGRLAAVDREFMPLGVVKTLKEGKFRWQG</sequence>
<feature type="region of interest" description="Disordered" evidence="4">
    <location>
        <begin position="1017"/>
        <end position="1059"/>
    </location>
</feature>
<protein>
    <recommendedName>
        <fullName evidence="7">Cytochrome P450</fullName>
    </recommendedName>
</protein>
<dbReference type="GO" id="GO:0004497">
    <property type="term" value="F:monooxygenase activity"/>
    <property type="evidence" value="ECO:0007669"/>
    <property type="project" value="InterPro"/>
</dbReference>
<name>A0A3A2Z7Q4_9EURO</name>
<evidence type="ECO:0000256" key="2">
    <source>
        <dbReference type="ARBA" id="ARBA00023002"/>
    </source>
</evidence>
<keyword evidence="6" id="KW-1185">Reference proteome</keyword>
<evidence type="ECO:0000256" key="1">
    <source>
        <dbReference type="ARBA" id="ARBA00022723"/>
    </source>
</evidence>
<feature type="non-terminal residue" evidence="5">
    <location>
        <position position="1"/>
    </location>
</feature>
<dbReference type="Gene3D" id="1.10.630.10">
    <property type="entry name" value="Cytochrome P450"/>
    <property type="match status" value="1"/>
</dbReference>
<proteinExistence type="predicted"/>
<dbReference type="EMBL" id="MVGC01000446">
    <property type="protein sequence ID" value="RJE19119.1"/>
    <property type="molecule type" value="Genomic_DNA"/>
</dbReference>
<dbReference type="GO" id="GO:0020037">
    <property type="term" value="F:heme binding"/>
    <property type="evidence" value="ECO:0007669"/>
    <property type="project" value="InterPro"/>
</dbReference>
<dbReference type="STRING" id="2070753.A0A3A2Z7Q4"/>
<organism evidence="5 6">
    <name type="scientific">Aspergillus sclerotialis</name>
    <dbReference type="NCBI Taxonomy" id="2070753"/>
    <lineage>
        <taxon>Eukaryota</taxon>
        <taxon>Fungi</taxon>
        <taxon>Dikarya</taxon>
        <taxon>Ascomycota</taxon>
        <taxon>Pezizomycotina</taxon>
        <taxon>Eurotiomycetes</taxon>
        <taxon>Eurotiomycetidae</taxon>
        <taxon>Eurotiales</taxon>
        <taxon>Aspergillaceae</taxon>
        <taxon>Aspergillus</taxon>
        <taxon>Aspergillus subgen. Polypaecilum</taxon>
    </lineage>
</organism>
<dbReference type="InterPro" id="IPR001128">
    <property type="entry name" value="Cyt_P450"/>
</dbReference>
<dbReference type="InterPro" id="IPR036396">
    <property type="entry name" value="Cyt_P450_sf"/>
</dbReference>
<accession>A0A3A2Z7Q4</accession>
<dbReference type="InterPro" id="IPR017972">
    <property type="entry name" value="Cyt_P450_CS"/>
</dbReference>
<comment type="caution">
    <text evidence="5">The sequence shown here is derived from an EMBL/GenBank/DDBJ whole genome shotgun (WGS) entry which is preliminary data.</text>
</comment>
<reference evidence="6" key="1">
    <citation type="submission" date="2017-02" db="EMBL/GenBank/DDBJ databases">
        <authorList>
            <person name="Tafer H."/>
            <person name="Lopandic K."/>
        </authorList>
    </citation>
    <scope>NUCLEOTIDE SEQUENCE [LARGE SCALE GENOMIC DNA]</scope>
    <source>
        <strain evidence="6">CBS 366.77</strain>
    </source>
</reference>
<dbReference type="GO" id="GO:0016705">
    <property type="term" value="F:oxidoreductase activity, acting on paired donors, with incorporation or reduction of molecular oxygen"/>
    <property type="evidence" value="ECO:0007669"/>
    <property type="project" value="InterPro"/>
</dbReference>
<keyword evidence="1" id="KW-0479">Metal-binding</keyword>
<dbReference type="PROSITE" id="PS00086">
    <property type="entry name" value="CYTOCHROME_P450"/>
    <property type="match status" value="1"/>
</dbReference>
<dbReference type="GO" id="GO:0005506">
    <property type="term" value="F:iron ion binding"/>
    <property type="evidence" value="ECO:0007669"/>
    <property type="project" value="InterPro"/>
</dbReference>
<gene>
    <name evidence="5" type="ORF">PHISCL_08546</name>
</gene>
<keyword evidence="2" id="KW-0560">Oxidoreductase</keyword>
<dbReference type="OrthoDB" id="74545at2759"/>